<name>A0A448NXX7_9ACTN</name>
<dbReference type="Proteomes" id="UP000277858">
    <property type="component" value="Chromosome"/>
</dbReference>
<proteinExistence type="predicted"/>
<dbReference type="EMBL" id="LR134473">
    <property type="protein sequence ID" value="VEI02814.1"/>
    <property type="molecule type" value="Genomic_DNA"/>
</dbReference>
<dbReference type="PROSITE" id="PS51257">
    <property type="entry name" value="PROKAR_LIPOPROTEIN"/>
    <property type="match status" value="1"/>
</dbReference>
<accession>A0A448NXX7</accession>
<gene>
    <name evidence="1" type="ORF">NCTC13652_01001</name>
</gene>
<dbReference type="AlphaFoldDB" id="A0A448NXX7"/>
<evidence type="ECO:0000313" key="2">
    <source>
        <dbReference type="Proteomes" id="UP000277858"/>
    </source>
</evidence>
<dbReference type="InterPro" id="IPR021903">
    <property type="entry name" value="DUF3515"/>
</dbReference>
<evidence type="ECO:0000313" key="1">
    <source>
        <dbReference type="EMBL" id="VEI02814.1"/>
    </source>
</evidence>
<protein>
    <submittedName>
        <fullName evidence="1">Protein of uncharacterized function (DUF3515)</fullName>
    </submittedName>
</protein>
<sequence length="168" mass="17744">MTLMWTRWPVRARPVRLARSVALAGWAVLVGCVALAGCSPSGARPVAEPSPTGSVADSCASVMSALPARVAGLERSETTARTASWGDPAIILRCGVDRPEGLTATSRCDEVNQVGWFTEEFTQARRFTTIGRVGYVEVTVPQVHAPAADALVDLAPAVREMASVHACQ</sequence>
<keyword evidence="2" id="KW-1185">Reference proteome</keyword>
<dbReference type="RefSeq" id="WP_232020989.1">
    <property type="nucleotide sequence ID" value="NZ_CP025570.1"/>
</dbReference>
<dbReference type="STRING" id="1122997.GCA_000425285_02053"/>
<organism evidence="1 2">
    <name type="scientific">Acidipropionibacterium jensenii</name>
    <dbReference type="NCBI Taxonomy" id="1749"/>
    <lineage>
        <taxon>Bacteria</taxon>
        <taxon>Bacillati</taxon>
        <taxon>Actinomycetota</taxon>
        <taxon>Actinomycetes</taxon>
        <taxon>Propionibacteriales</taxon>
        <taxon>Propionibacteriaceae</taxon>
        <taxon>Acidipropionibacterium</taxon>
    </lineage>
</organism>
<reference evidence="1 2" key="1">
    <citation type="submission" date="2018-12" db="EMBL/GenBank/DDBJ databases">
        <authorList>
            <consortium name="Pathogen Informatics"/>
        </authorList>
    </citation>
    <scope>NUCLEOTIDE SEQUENCE [LARGE SCALE GENOMIC DNA]</scope>
    <source>
        <strain evidence="1 2">NCTC13652</strain>
    </source>
</reference>
<dbReference type="Pfam" id="PF12028">
    <property type="entry name" value="DUF3515"/>
    <property type="match status" value="1"/>
</dbReference>